<dbReference type="AlphaFoldDB" id="A0A0G1DFL8"/>
<accession>A0A0G1DFL8</accession>
<evidence type="ECO:0000313" key="2">
    <source>
        <dbReference type="Proteomes" id="UP000034894"/>
    </source>
</evidence>
<evidence type="ECO:0000313" key="1">
    <source>
        <dbReference type="EMBL" id="KKS96439.1"/>
    </source>
</evidence>
<proteinExistence type="predicted"/>
<protein>
    <submittedName>
        <fullName evidence="1">Uncharacterized protein</fullName>
    </submittedName>
</protein>
<organism evidence="1 2">
    <name type="scientific">Candidatus Gottesmanbacteria bacterium GW2011_GWA2_43_14</name>
    <dbReference type="NCBI Taxonomy" id="1618443"/>
    <lineage>
        <taxon>Bacteria</taxon>
        <taxon>Candidatus Gottesmaniibacteriota</taxon>
    </lineage>
</organism>
<gene>
    <name evidence="1" type="ORF">UV73_C0010G0024</name>
</gene>
<reference evidence="1 2" key="1">
    <citation type="journal article" date="2015" name="Nature">
        <title>rRNA introns, odd ribosomes, and small enigmatic genomes across a large radiation of phyla.</title>
        <authorList>
            <person name="Brown C.T."/>
            <person name="Hug L.A."/>
            <person name="Thomas B.C."/>
            <person name="Sharon I."/>
            <person name="Castelle C.J."/>
            <person name="Singh A."/>
            <person name="Wilkins M.J."/>
            <person name="Williams K.H."/>
            <person name="Banfield J.F."/>
        </authorList>
    </citation>
    <scope>NUCLEOTIDE SEQUENCE [LARGE SCALE GENOMIC DNA]</scope>
</reference>
<name>A0A0G1DFL8_9BACT</name>
<sequence>MAIIVFPNKEEDVIAIFYLGNSAHFQPITDKIPL</sequence>
<dbReference type="EMBL" id="LCFP01000010">
    <property type="protein sequence ID" value="KKS96439.1"/>
    <property type="molecule type" value="Genomic_DNA"/>
</dbReference>
<comment type="caution">
    <text evidence="1">The sequence shown here is derived from an EMBL/GenBank/DDBJ whole genome shotgun (WGS) entry which is preliminary data.</text>
</comment>
<dbReference type="Proteomes" id="UP000034894">
    <property type="component" value="Unassembled WGS sequence"/>
</dbReference>